<evidence type="ECO:0000313" key="2">
    <source>
        <dbReference type="EMBL" id="AUW44883.1"/>
    </source>
</evidence>
<protein>
    <submittedName>
        <fullName evidence="2">Uncharacterized protein</fullName>
    </submittedName>
</protein>
<gene>
    <name evidence="2" type="ORF">CUJ84_Chr004579</name>
</gene>
<dbReference type="RefSeq" id="WP_245457499.1">
    <property type="nucleotide sequence ID" value="NZ_CP025012.1"/>
</dbReference>
<evidence type="ECO:0000313" key="3">
    <source>
        <dbReference type="Proteomes" id="UP000238523"/>
    </source>
</evidence>
<dbReference type="EMBL" id="CP025012">
    <property type="protein sequence ID" value="AUW44883.1"/>
    <property type="molecule type" value="Genomic_DNA"/>
</dbReference>
<keyword evidence="1" id="KW-0472">Membrane</keyword>
<accession>A0A2K9Z9I3</accession>
<keyword evidence="1" id="KW-0812">Transmembrane</keyword>
<feature type="transmembrane region" description="Helical" evidence="1">
    <location>
        <begin position="6"/>
        <end position="24"/>
    </location>
</feature>
<organism evidence="2 3">
    <name type="scientific">Rhizobium leguminosarum</name>
    <dbReference type="NCBI Taxonomy" id="384"/>
    <lineage>
        <taxon>Bacteria</taxon>
        <taxon>Pseudomonadati</taxon>
        <taxon>Pseudomonadota</taxon>
        <taxon>Alphaproteobacteria</taxon>
        <taxon>Hyphomicrobiales</taxon>
        <taxon>Rhizobiaceae</taxon>
        <taxon>Rhizobium/Agrobacterium group</taxon>
        <taxon>Rhizobium</taxon>
    </lineage>
</organism>
<keyword evidence="1" id="KW-1133">Transmembrane helix</keyword>
<reference evidence="2 3" key="1">
    <citation type="submission" date="2017-11" db="EMBL/GenBank/DDBJ databases">
        <title>Complete genome of Rhizobium leguminosarum Norway, an ineffective micro-symbiont.</title>
        <authorList>
            <person name="Hoffrichter A."/>
            <person name="Liang J."/>
            <person name="Brachmann A."/>
            <person name="Marin M."/>
        </authorList>
    </citation>
    <scope>NUCLEOTIDE SEQUENCE [LARGE SCALE GENOMIC DNA]</scope>
    <source>
        <strain evidence="2 3">Norway</strain>
    </source>
</reference>
<sequence>MSDDDNFLQLALINTLGIAGIVVWHMQGGNRPTGRLIVQILFFTGMSLVPFMASIAPHQPDGTRAREPSGATACASARIGLPGSGSELLGSEVTSQLRADSIEFSYHFLNPISPTIG</sequence>
<evidence type="ECO:0000256" key="1">
    <source>
        <dbReference type="SAM" id="Phobius"/>
    </source>
</evidence>
<name>A0A2K9Z9I3_RHILE</name>
<dbReference type="Proteomes" id="UP000238523">
    <property type="component" value="Chromosome"/>
</dbReference>
<proteinExistence type="predicted"/>
<dbReference type="AlphaFoldDB" id="A0A2K9Z9I3"/>
<feature type="transmembrane region" description="Helical" evidence="1">
    <location>
        <begin position="36"/>
        <end position="56"/>
    </location>
</feature>